<dbReference type="EC" id="2.1.2.3" evidence="8"/>
<dbReference type="SUPFAM" id="SSF53927">
    <property type="entry name" value="Cytidine deaminase-like"/>
    <property type="match status" value="1"/>
</dbReference>
<name>A0ABT9ZUC6_9BACI</name>
<evidence type="ECO:0000256" key="2">
    <source>
        <dbReference type="ARBA" id="ARBA00004954"/>
    </source>
</evidence>
<dbReference type="SMART" id="SM00798">
    <property type="entry name" value="AICARFT_IMPCHas"/>
    <property type="match status" value="1"/>
</dbReference>
<evidence type="ECO:0000256" key="6">
    <source>
        <dbReference type="ARBA" id="ARBA00022801"/>
    </source>
</evidence>
<feature type="domain" description="MGS-like" evidence="9">
    <location>
        <begin position="1"/>
        <end position="145"/>
    </location>
</feature>
<evidence type="ECO:0000259" key="9">
    <source>
        <dbReference type="PROSITE" id="PS51855"/>
    </source>
</evidence>
<comment type="catalytic activity">
    <reaction evidence="8">
        <text>(6R)-10-formyltetrahydrofolate + 5-amino-1-(5-phospho-beta-D-ribosyl)imidazole-4-carboxamide = 5-formamido-1-(5-phospho-D-ribosyl)imidazole-4-carboxamide + (6S)-5,6,7,8-tetrahydrofolate</text>
        <dbReference type="Rhea" id="RHEA:22192"/>
        <dbReference type="ChEBI" id="CHEBI:57453"/>
        <dbReference type="ChEBI" id="CHEBI:58467"/>
        <dbReference type="ChEBI" id="CHEBI:58475"/>
        <dbReference type="ChEBI" id="CHEBI:195366"/>
        <dbReference type="EC" id="2.1.2.3"/>
    </reaction>
</comment>
<evidence type="ECO:0000313" key="11">
    <source>
        <dbReference type="Proteomes" id="UP001230005"/>
    </source>
</evidence>
<sequence length="511" mass="55550">MKKRALVSVSDKTGIIEFVQKLEDLGIEIISTGGTKKTLAEAGVKVIGIEDVTEFPEMMDGRVKTLHPNIHGGLLARRDLPAHMAAAKEHGIEMIDYVIVNLYPFQATIENPDSTFADAIENIDIGGPSMIRSAAKNHASVAIVVDAADYGVVIEELEENGELSEERKRKLAAKAFRHTAAYDALIGEYLTKQVGDEAPEKLTVTYNLKQTLRYGENPHQNASFYEKPLGNPASIARANQLHGKELSYNNINDADAALAVIRDFKEPAVTAIKHMNPCGVGIGESVYDAFMKAYEADPVSIFGGIVASNREIDGPTAEKMKDIFLEIVIAPAFTEEALEILTVKKNLRLLTVDLSNNKPREHFITSVSGGALMQEVDTLSFEDVSVTNPTKREPSEEEWKQLKMAWKVVKHVKSNAIVLAREDQTIGIGAGQMNRVGSAKIAIEQAGEKAKGSVMASDAFFPMSDTVEAAAKAGITAIIQPGGSVKDQDSIDMADKYGIAMVFTGVRHFKH</sequence>
<accession>A0ABT9ZUC6</accession>
<proteinExistence type="inferred from homology"/>
<dbReference type="InterPro" id="IPR011607">
    <property type="entry name" value="MGS-like_dom"/>
</dbReference>
<evidence type="ECO:0000256" key="1">
    <source>
        <dbReference type="ARBA" id="ARBA00004844"/>
    </source>
</evidence>
<evidence type="ECO:0000256" key="5">
    <source>
        <dbReference type="ARBA" id="ARBA00022755"/>
    </source>
</evidence>
<dbReference type="SUPFAM" id="SSF52335">
    <property type="entry name" value="Methylglyoxal synthase-like"/>
    <property type="match status" value="1"/>
</dbReference>
<evidence type="ECO:0000256" key="8">
    <source>
        <dbReference type="HAMAP-Rule" id="MF_00139"/>
    </source>
</evidence>
<dbReference type="PANTHER" id="PTHR11692">
    <property type="entry name" value="BIFUNCTIONAL PURINE BIOSYNTHESIS PROTEIN PURH"/>
    <property type="match status" value="1"/>
</dbReference>
<dbReference type="GO" id="GO:0004643">
    <property type="term" value="F:phosphoribosylaminoimidazolecarboxamide formyltransferase activity"/>
    <property type="evidence" value="ECO:0007669"/>
    <property type="project" value="UniProtKB-EC"/>
</dbReference>
<organism evidence="10 11">
    <name type="scientific">Evansella vedderi</name>
    <dbReference type="NCBI Taxonomy" id="38282"/>
    <lineage>
        <taxon>Bacteria</taxon>
        <taxon>Bacillati</taxon>
        <taxon>Bacillota</taxon>
        <taxon>Bacilli</taxon>
        <taxon>Bacillales</taxon>
        <taxon>Bacillaceae</taxon>
        <taxon>Evansella</taxon>
    </lineage>
</organism>
<keyword evidence="6 8" id="KW-0378">Hydrolase</keyword>
<dbReference type="InterPro" id="IPR036914">
    <property type="entry name" value="MGS-like_dom_sf"/>
</dbReference>
<evidence type="ECO:0000313" key="10">
    <source>
        <dbReference type="EMBL" id="MDQ0254063.1"/>
    </source>
</evidence>
<dbReference type="InterPro" id="IPR024051">
    <property type="entry name" value="AICAR_Tfase_dup_dom_sf"/>
</dbReference>
<comment type="domain">
    <text evidence="8">The IMP cyclohydrolase activity resides in the N-terminal region.</text>
</comment>
<dbReference type="Proteomes" id="UP001230005">
    <property type="component" value="Unassembled WGS sequence"/>
</dbReference>
<dbReference type="GO" id="GO:0003937">
    <property type="term" value="F:IMP cyclohydrolase activity"/>
    <property type="evidence" value="ECO:0007669"/>
    <property type="project" value="UniProtKB-EC"/>
</dbReference>
<comment type="similarity">
    <text evidence="3 8">Belongs to the PurH family.</text>
</comment>
<dbReference type="Gene3D" id="3.40.140.20">
    <property type="match status" value="2"/>
</dbReference>
<dbReference type="Pfam" id="PF01808">
    <property type="entry name" value="AICARFT_IMPCHas"/>
    <property type="match status" value="1"/>
</dbReference>
<dbReference type="PROSITE" id="PS51855">
    <property type="entry name" value="MGS"/>
    <property type="match status" value="1"/>
</dbReference>
<dbReference type="EC" id="3.5.4.10" evidence="8"/>
<keyword evidence="5 8" id="KW-0658">Purine biosynthesis</keyword>
<keyword evidence="7 8" id="KW-0511">Multifunctional enzyme</keyword>
<dbReference type="InterPro" id="IPR016193">
    <property type="entry name" value="Cytidine_deaminase-like"/>
</dbReference>
<comment type="caution">
    <text evidence="10">The sequence shown here is derived from an EMBL/GenBank/DDBJ whole genome shotgun (WGS) entry which is preliminary data.</text>
</comment>
<dbReference type="NCBIfam" id="TIGR00355">
    <property type="entry name" value="purH"/>
    <property type="match status" value="1"/>
</dbReference>
<keyword evidence="4 8" id="KW-0808">Transferase</keyword>
<gene>
    <name evidence="8" type="primary">purH</name>
    <name evidence="10" type="ORF">J2S74_001436</name>
</gene>
<evidence type="ECO:0000256" key="4">
    <source>
        <dbReference type="ARBA" id="ARBA00022679"/>
    </source>
</evidence>
<reference evidence="10 11" key="1">
    <citation type="submission" date="2023-07" db="EMBL/GenBank/DDBJ databases">
        <title>Genomic Encyclopedia of Type Strains, Phase IV (KMG-IV): sequencing the most valuable type-strain genomes for metagenomic binning, comparative biology and taxonomic classification.</title>
        <authorList>
            <person name="Goeker M."/>
        </authorList>
    </citation>
    <scope>NUCLEOTIDE SEQUENCE [LARGE SCALE GENOMIC DNA]</scope>
    <source>
        <strain evidence="10 11">DSM 9768</strain>
    </source>
</reference>
<comment type="pathway">
    <text evidence="1 8">Purine metabolism; IMP biosynthesis via de novo pathway; IMP from 5-formamido-1-(5-phospho-D-ribosyl)imidazole-4-carboxamide: step 1/1.</text>
</comment>
<dbReference type="Pfam" id="PF02142">
    <property type="entry name" value="MGS"/>
    <property type="match status" value="1"/>
</dbReference>
<dbReference type="InterPro" id="IPR002695">
    <property type="entry name" value="PurH-like"/>
</dbReference>
<evidence type="ECO:0000256" key="3">
    <source>
        <dbReference type="ARBA" id="ARBA00007667"/>
    </source>
</evidence>
<dbReference type="NCBIfam" id="NF002049">
    <property type="entry name" value="PRK00881.1"/>
    <property type="match status" value="1"/>
</dbReference>
<protein>
    <recommendedName>
        <fullName evidence="8">Bifunctional purine biosynthesis protein PurH</fullName>
    </recommendedName>
    <domain>
        <recommendedName>
            <fullName evidence="8">Phosphoribosylaminoimidazolecarboxamide formyltransferase</fullName>
            <ecNumber evidence="8">2.1.2.3</ecNumber>
        </recommendedName>
        <alternativeName>
            <fullName evidence="8">AICAR transformylase</fullName>
        </alternativeName>
    </domain>
    <domain>
        <recommendedName>
            <fullName evidence="8">IMP cyclohydrolase</fullName>
            <ecNumber evidence="8">3.5.4.10</ecNumber>
        </recommendedName>
        <alternativeName>
            <fullName evidence="8">ATIC</fullName>
        </alternativeName>
        <alternativeName>
            <fullName evidence="8">IMP synthase</fullName>
        </alternativeName>
        <alternativeName>
            <fullName evidence="8">Inosinicase</fullName>
        </alternativeName>
    </domain>
</protein>
<dbReference type="CDD" id="cd01421">
    <property type="entry name" value="IMPCH"/>
    <property type="match status" value="1"/>
</dbReference>
<keyword evidence="11" id="KW-1185">Reference proteome</keyword>
<dbReference type="HAMAP" id="MF_00139">
    <property type="entry name" value="PurH"/>
    <property type="match status" value="1"/>
</dbReference>
<evidence type="ECO:0000256" key="7">
    <source>
        <dbReference type="ARBA" id="ARBA00023268"/>
    </source>
</evidence>
<dbReference type="RefSeq" id="WP_307323491.1">
    <property type="nucleotide sequence ID" value="NZ_JAUSUG010000004.1"/>
</dbReference>
<dbReference type="PIRSF" id="PIRSF000414">
    <property type="entry name" value="AICARFT_IMPCHas"/>
    <property type="match status" value="1"/>
</dbReference>
<comment type="pathway">
    <text evidence="2 8">Purine metabolism; IMP biosynthesis via de novo pathway; 5-formamido-1-(5-phospho-D-ribosyl)imidazole-4-carboxamide from 5-amino-1-(5-phospho-D-ribosyl)imidazole-4-carboxamide (10-formyl THF route): step 1/1.</text>
</comment>
<dbReference type="EMBL" id="JAUSUG010000004">
    <property type="protein sequence ID" value="MDQ0254063.1"/>
    <property type="molecule type" value="Genomic_DNA"/>
</dbReference>
<comment type="catalytic activity">
    <reaction evidence="8">
        <text>IMP + H2O = 5-formamido-1-(5-phospho-D-ribosyl)imidazole-4-carboxamide</text>
        <dbReference type="Rhea" id="RHEA:18445"/>
        <dbReference type="ChEBI" id="CHEBI:15377"/>
        <dbReference type="ChEBI" id="CHEBI:58053"/>
        <dbReference type="ChEBI" id="CHEBI:58467"/>
        <dbReference type="EC" id="3.5.4.10"/>
    </reaction>
</comment>
<dbReference type="Gene3D" id="3.40.50.1380">
    <property type="entry name" value="Methylglyoxal synthase-like domain"/>
    <property type="match status" value="1"/>
</dbReference>
<dbReference type="PANTHER" id="PTHR11692:SF0">
    <property type="entry name" value="BIFUNCTIONAL PURINE BIOSYNTHESIS PROTEIN ATIC"/>
    <property type="match status" value="1"/>
</dbReference>
<dbReference type="SMART" id="SM00851">
    <property type="entry name" value="MGS"/>
    <property type="match status" value="1"/>
</dbReference>